<dbReference type="Gene3D" id="1.10.443.10">
    <property type="entry name" value="Intergrase catalytic core"/>
    <property type="match status" value="1"/>
</dbReference>
<dbReference type="InterPro" id="IPR013762">
    <property type="entry name" value="Integrase-like_cat_sf"/>
</dbReference>
<evidence type="ECO:0008006" key="5">
    <source>
        <dbReference type="Google" id="ProtNLM"/>
    </source>
</evidence>
<gene>
    <name evidence="3" type="ORF">FOZ76_14660</name>
</gene>
<feature type="region of interest" description="Disordered" evidence="2">
    <location>
        <begin position="1"/>
        <end position="28"/>
    </location>
</feature>
<dbReference type="Proteomes" id="UP000318405">
    <property type="component" value="Unassembled WGS sequence"/>
</dbReference>
<evidence type="ECO:0000313" key="4">
    <source>
        <dbReference type="Proteomes" id="UP000318405"/>
    </source>
</evidence>
<keyword evidence="4" id="KW-1185">Reference proteome</keyword>
<name>A0A556AIC8_9BURK</name>
<dbReference type="InterPro" id="IPR011010">
    <property type="entry name" value="DNA_brk_join_enz"/>
</dbReference>
<evidence type="ECO:0000256" key="1">
    <source>
        <dbReference type="ARBA" id="ARBA00023172"/>
    </source>
</evidence>
<dbReference type="GO" id="GO:0015074">
    <property type="term" value="P:DNA integration"/>
    <property type="evidence" value="ECO:0007669"/>
    <property type="project" value="InterPro"/>
</dbReference>
<dbReference type="OrthoDB" id="8662442at2"/>
<proteinExistence type="predicted"/>
<dbReference type="RefSeq" id="WP_143949024.1">
    <property type="nucleotide sequence ID" value="NZ_BAABMB010000001.1"/>
</dbReference>
<keyword evidence="1" id="KW-0233">DNA recombination</keyword>
<dbReference type="AlphaFoldDB" id="A0A556AIC8"/>
<sequence>MAATKTNRARTAASRASRTKTPSPAWEPTGVDRLFKRVGKRKVSFIYKHLRTSETLASANLGDRSAIAEARRVATIKAAAILEGTPVAGSVADMLDLFMSDVAPNHYRDQSKNGKADRAAQSRRLTEFFGAMAPGALKPQHGYLYVDARAKVGARLRAIKEMALMATVCHWLVRKGAIDSNPFVNMRYSVETPEGAGRPTRPATRRQVVRFYLWAVRQDAQNVRTLGCAAMFTYLTGFRPSEVRPFLRAGITDEGVCVVAAKRRKGHAEMTKIREWSMKLRCVVARALDREDVQRSPALFAPSKRSLVYTRSGWGSSWHDAMHAWISSFDESVTAAQLVEHPAYFNLQDIRPTAITKKLADRAPDAYDFAAHANPQTTHRHYDRRVVKKASATE</sequence>
<dbReference type="SUPFAM" id="SSF56349">
    <property type="entry name" value="DNA breaking-rejoining enzymes"/>
    <property type="match status" value="1"/>
</dbReference>
<dbReference type="EMBL" id="VLTJ01000029">
    <property type="protein sequence ID" value="TSH92658.1"/>
    <property type="molecule type" value="Genomic_DNA"/>
</dbReference>
<comment type="caution">
    <text evidence="3">The sequence shown here is derived from an EMBL/GenBank/DDBJ whole genome shotgun (WGS) entry which is preliminary data.</text>
</comment>
<dbReference type="GO" id="GO:0003677">
    <property type="term" value="F:DNA binding"/>
    <property type="evidence" value="ECO:0007669"/>
    <property type="project" value="InterPro"/>
</dbReference>
<protein>
    <recommendedName>
        <fullName evidence="5">Tyrosine-type recombinase/integrase</fullName>
    </recommendedName>
</protein>
<evidence type="ECO:0000256" key="2">
    <source>
        <dbReference type="SAM" id="MobiDB-lite"/>
    </source>
</evidence>
<feature type="compositionally biased region" description="Low complexity" evidence="2">
    <location>
        <begin position="1"/>
        <end position="21"/>
    </location>
</feature>
<evidence type="ECO:0000313" key="3">
    <source>
        <dbReference type="EMBL" id="TSH92658.1"/>
    </source>
</evidence>
<reference evidence="3 4" key="1">
    <citation type="submission" date="2019-07" db="EMBL/GenBank/DDBJ databases">
        <title>Qingshengfaniella alkalisoli gen. nov., sp. nov., isolated from saline soil.</title>
        <authorList>
            <person name="Xu L."/>
            <person name="Huang X.-X."/>
            <person name="Sun J.-Q."/>
        </authorList>
    </citation>
    <scope>NUCLEOTIDE SEQUENCE [LARGE SCALE GENOMIC DNA]</scope>
    <source>
        <strain evidence="3 4">DSM 27279</strain>
    </source>
</reference>
<organism evidence="3 4">
    <name type="scientific">Verticiella sediminum</name>
    <dbReference type="NCBI Taxonomy" id="1247510"/>
    <lineage>
        <taxon>Bacteria</taxon>
        <taxon>Pseudomonadati</taxon>
        <taxon>Pseudomonadota</taxon>
        <taxon>Betaproteobacteria</taxon>
        <taxon>Burkholderiales</taxon>
        <taxon>Alcaligenaceae</taxon>
        <taxon>Verticiella</taxon>
    </lineage>
</organism>
<dbReference type="GO" id="GO:0006310">
    <property type="term" value="P:DNA recombination"/>
    <property type="evidence" value="ECO:0007669"/>
    <property type="project" value="UniProtKB-KW"/>
</dbReference>
<accession>A0A556AIC8</accession>